<feature type="transmembrane region" description="Helical" evidence="1">
    <location>
        <begin position="393"/>
        <end position="412"/>
    </location>
</feature>
<keyword evidence="1" id="KW-0472">Membrane</keyword>
<name>A0A8J6PWX5_9HYPH</name>
<dbReference type="AlphaFoldDB" id="A0A8J6PWX5"/>
<dbReference type="Proteomes" id="UP000643405">
    <property type="component" value="Unassembled WGS sequence"/>
</dbReference>
<feature type="transmembrane region" description="Helical" evidence="1">
    <location>
        <begin position="230"/>
        <end position="249"/>
    </location>
</feature>
<gene>
    <name evidence="2" type="ORF">ICI42_13880</name>
</gene>
<accession>A0A8J6PWX5</accession>
<feature type="transmembrane region" description="Helical" evidence="1">
    <location>
        <begin position="366"/>
        <end position="386"/>
    </location>
</feature>
<keyword evidence="1" id="KW-0812">Transmembrane</keyword>
<evidence type="ECO:0000313" key="3">
    <source>
        <dbReference type="Proteomes" id="UP000643405"/>
    </source>
</evidence>
<feature type="transmembrane region" description="Helical" evidence="1">
    <location>
        <begin position="198"/>
        <end position="218"/>
    </location>
</feature>
<evidence type="ECO:0000256" key="1">
    <source>
        <dbReference type="SAM" id="Phobius"/>
    </source>
</evidence>
<evidence type="ECO:0000313" key="2">
    <source>
        <dbReference type="EMBL" id="MBD0415748.1"/>
    </source>
</evidence>
<proteinExistence type="predicted"/>
<evidence type="ECO:0008006" key="4">
    <source>
        <dbReference type="Google" id="ProtNLM"/>
    </source>
</evidence>
<dbReference type="EMBL" id="JACVVX010000004">
    <property type="protein sequence ID" value="MBD0415748.1"/>
    <property type="molecule type" value="Genomic_DNA"/>
</dbReference>
<dbReference type="RefSeq" id="WP_188165187.1">
    <property type="nucleotide sequence ID" value="NZ_JACVVX010000004.1"/>
</dbReference>
<feature type="transmembrane region" description="Helical" evidence="1">
    <location>
        <begin position="303"/>
        <end position="325"/>
    </location>
</feature>
<feature type="transmembrane region" description="Helical" evidence="1">
    <location>
        <begin position="7"/>
        <end position="27"/>
    </location>
</feature>
<feature type="transmembrane region" description="Helical" evidence="1">
    <location>
        <begin position="337"/>
        <end position="354"/>
    </location>
</feature>
<comment type="caution">
    <text evidence="2">The sequence shown here is derived from an EMBL/GenBank/DDBJ whole genome shotgun (WGS) entry which is preliminary data.</text>
</comment>
<keyword evidence="3" id="KW-1185">Reference proteome</keyword>
<keyword evidence="1" id="KW-1133">Transmembrane helix</keyword>
<sequence length="480" mass="52667">MKRLMAIGMLGVFLTYVAVVGLYMVAIKGSDDSLLHLDYAWQLSQGRFPDWNDGTKIPINTGGENFRMKPQYVSHHPPLYYAFLAPTVGATVEWGDWRSGVMAARLLTFLVGVGCVAAFFWTAWAVSQSPKITMTVGAFAAAWTPFVKVSGDVMNDVAAVLTSTLAIGLCALIIRRGVQPRYVARLALVCAMGMASRATFVGMFALSLCVVLWTTTVFSEDRRHGLRRGLLYCCVIVLGVAVASGWFYYGNYLESGSWYRKADQSWVAKAQGRKLQGLWNTITDIRVYTNVLSRMYGNPWERWGAYNITASWVVSCTILFGLFVVSFRKKTIQDKAIVALCMAMFAINILFIIWHAKGYGSLNVRYMLPSTIVVALAAGYAATIYAPLSPFGATALIIAGWLGSIGNVIWYVSATSDMRSGNSFNDYLAGAAEIGFPPIIVYIFFVLAAAGAIAQAYAIFKLAYVEKITPRTRSPLPMSS</sequence>
<feature type="transmembrane region" description="Helical" evidence="1">
    <location>
        <begin position="157"/>
        <end position="178"/>
    </location>
</feature>
<protein>
    <recommendedName>
        <fullName evidence="4">Glycosyltransferase RgtA/B/C/D-like domain-containing protein</fullName>
    </recommendedName>
</protein>
<reference evidence="2" key="1">
    <citation type="submission" date="2020-09" db="EMBL/GenBank/DDBJ databases">
        <title>Genome seq and assembly of Tianweitania sp.</title>
        <authorList>
            <person name="Chhetri G."/>
        </authorList>
    </citation>
    <scope>NUCLEOTIDE SEQUENCE</scope>
    <source>
        <strain evidence="2">Rool2</strain>
    </source>
</reference>
<organism evidence="2 3">
    <name type="scientific">Oryzicola mucosus</name>
    <dbReference type="NCBI Taxonomy" id="2767425"/>
    <lineage>
        <taxon>Bacteria</taxon>
        <taxon>Pseudomonadati</taxon>
        <taxon>Pseudomonadota</taxon>
        <taxon>Alphaproteobacteria</taxon>
        <taxon>Hyphomicrobiales</taxon>
        <taxon>Phyllobacteriaceae</taxon>
        <taxon>Oryzicola</taxon>
    </lineage>
</organism>
<feature type="transmembrane region" description="Helical" evidence="1">
    <location>
        <begin position="106"/>
        <end position="126"/>
    </location>
</feature>
<feature type="transmembrane region" description="Helical" evidence="1">
    <location>
        <begin position="439"/>
        <end position="464"/>
    </location>
</feature>